<keyword evidence="1" id="KW-0812">Transmembrane</keyword>
<evidence type="ECO:0000313" key="4">
    <source>
        <dbReference type="EMBL" id="GGZ08448.1"/>
    </source>
</evidence>
<feature type="transmembrane region" description="Helical" evidence="1">
    <location>
        <begin position="341"/>
        <end position="360"/>
    </location>
</feature>
<dbReference type="InterPro" id="IPR043968">
    <property type="entry name" value="SGNH"/>
</dbReference>
<dbReference type="PANTHER" id="PTHR23028">
    <property type="entry name" value="ACETYLTRANSFERASE"/>
    <property type="match status" value="1"/>
</dbReference>
<dbReference type="AlphaFoldDB" id="A0A4P7BH65"/>
<dbReference type="GO" id="GO:0009103">
    <property type="term" value="P:lipopolysaccharide biosynthetic process"/>
    <property type="evidence" value="ECO:0007669"/>
    <property type="project" value="TreeGrafter"/>
</dbReference>
<keyword evidence="1" id="KW-1133">Transmembrane helix</keyword>
<dbReference type="Proteomes" id="UP000619512">
    <property type="component" value="Unassembled WGS sequence"/>
</dbReference>
<dbReference type="SUPFAM" id="SSF52266">
    <property type="entry name" value="SGNH hydrolase"/>
    <property type="match status" value="1"/>
</dbReference>
<feature type="transmembrane region" description="Helical" evidence="1">
    <location>
        <begin position="170"/>
        <end position="187"/>
    </location>
</feature>
<dbReference type="PANTHER" id="PTHR23028:SF53">
    <property type="entry name" value="ACYL_TRANSF_3 DOMAIN-CONTAINING PROTEIN"/>
    <property type="match status" value="1"/>
</dbReference>
<feature type="transmembrane region" description="Helical" evidence="1">
    <location>
        <begin position="223"/>
        <end position="240"/>
    </location>
</feature>
<organism evidence="4 7">
    <name type="scientific">Pseudoduganella plicata</name>
    <dbReference type="NCBI Taxonomy" id="321984"/>
    <lineage>
        <taxon>Bacteria</taxon>
        <taxon>Pseudomonadati</taxon>
        <taxon>Pseudomonadota</taxon>
        <taxon>Betaproteobacteria</taxon>
        <taxon>Burkholderiales</taxon>
        <taxon>Oxalobacteraceae</taxon>
        <taxon>Telluria group</taxon>
        <taxon>Pseudoduganella</taxon>
    </lineage>
</organism>
<reference evidence="4" key="3">
    <citation type="submission" date="2022-12" db="EMBL/GenBank/DDBJ databases">
        <authorList>
            <person name="Sun Q."/>
            <person name="Kim S."/>
        </authorList>
    </citation>
    <scope>NUCLEOTIDE SEQUENCE</scope>
    <source>
        <strain evidence="4">KCTC 12344</strain>
    </source>
</reference>
<reference evidence="5 6" key="2">
    <citation type="submission" date="2019-03" db="EMBL/GenBank/DDBJ databases">
        <title>Draft Genome Sequences of Six Type Strains of the Genus Massilia.</title>
        <authorList>
            <person name="Miess H."/>
            <person name="Frediansyhah A."/>
            <person name="Gross H."/>
        </authorList>
    </citation>
    <scope>NUCLEOTIDE SEQUENCE [LARGE SCALE GENOMIC DNA]</scope>
    <source>
        <strain evidence="5 6">DSM 17505</strain>
    </source>
</reference>
<dbReference type="GO" id="GO:0016020">
    <property type="term" value="C:membrane"/>
    <property type="evidence" value="ECO:0007669"/>
    <property type="project" value="TreeGrafter"/>
</dbReference>
<dbReference type="RefSeq" id="WP_134385876.1">
    <property type="nucleotide sequence ID" value="NZ_BMWW01000012.1"/>
</dbReference>
<feature type="transmembrane region" description="Helical" evidence="1">
    <location>
        <begin position="35"/>
        <end position="56"/>
    </location>
</feature>
<name>A0A4P7BH65_9BURK</name>
<evidence type="ECO:0000313" key="5">
    <source>
        <dbReference type="EMBL" id="QBQ37417.1"/>
    </source>
</evidence>
<proteinExistence type="predicted"/>
<dbReference type="GO" id="GO:0016747">
    <property type="term" value="F:acyltransferase activity, transferring groups other than amino-acyl groups"/>
    <property type="evidence" value="ECO:0007669"/>
    <property type="project" value="InterPro"/>
</dbReference>
<dbReference type="EMBL" id="CP038026">
    <property type="protein sequence ID" value="QBQ37417.1"/>
    <property type="molecule type" value="Genomic_DNA"/>
</dbReference>
<evidence type="ECO:0000313" key="7">
    <source>
        <dbReference type="Proteomes" id="UP000619512"/>
    </source>
</evidence>
<feature type="domain" description="Acyltransferase 3" evidence="2">
    <location>
        <begin position="11"/>
        <end position="326"/>
    </location>
</feature>
<evidence type="ECO:0000313" key="6">
    <source>
        <dbReference type="Proteomes" id="UP000294359"/>
    </source>
</evidence>
<protein>
    <submittedName>
        <fullName evidence="5">Acyltransferase</fullName>
    </submittedName>
</protein>
<evidence type="ECO:0000259" key="2">
    <source>
        <dbReference type="Pfam" id="PF01757"/>
    </source>
</evidence>
<keyword evidence="5" id="KW-0012">Acyltransferase</keyword>
<feature type="transmembrane region" description="Helical" evidence="1">
    <location>
        <begin position="274"/>
        <end position="292"/>
    </location>
</feature>
<dbReference type="Pfam" id="PF19040">
    <property type="entry name" value="SGNH"/>
    <property type="match status" value="1"/>
</dbReference>
<dbReference type="InterPro" id="IPR050879">
    <property type="entry name" value="Acyltransferase_3"/>
</dbReference>
<evidence type="ECO:0000256" key="1">
    <source>
        <dbReference type="SAM" id="Phobius"/>
    </source>
</evidence>
<sequence length="630" mass="69087">MRTNPAFYRPDIDGLRAVAVLAVVLFHAFPGLVPGGFAGVDVFFVISGYLITGIILRGLQTDSFSLAEFYGHRARRILPALLLVLCSCLAFGWYELLPVEYAQLSRHVAAGAGFVQNLVLWREAGYFDTVTELKPLMHLWSLSIEEQFYLLYPPLLWAAWRWLRRPVRAVAALALASFALGLVLTSADPVQAFFGPHARMWELLAGGLLAFRGPAVASQHARSAMSMGGLLLLALAYWGLRDGASYPGWRALLPVAGAALLLYAGPQGIVNRALACRPLVLIGAISYPLYLWHWPLLAFGRIADALPAAERNGAVVLSFVLAWLTWRLVEQPIRYGARPGRKAAVLCAMLLLVGTVAWTAPPQSAQHAARLAAFTRANANNAQQPQSCRMLTGQDHPEDWCNGGNAAGREPDTVLLGDSFANAYTAMLTADASTRFVQFGRGQCPALLDYGPAWCREIVRAQAAYVAQHAGVRTVILAGHWPAYAGGQRWSRFDHEESTAAFHAAFRRTVEHYRSLGRHVVILLSPPTGANPATCVPRPLHLVEKNICRRTLAQARQSDGDYRVTLLPWLAARNVAVFDPYPVLCDDRQCRLMDGDRMLYADWLHLSTHGAGWLALQGRPALRAALAVRP</sequence>
<dbReference type="EMBL" id="BMWW01000012">
    <property type="protein sequence ID" value="GGZ08448.1"/>
    <property type="molecule type" value="Genomic_DNA"/>
</dbReference>
<keyword evidence="5" id="KW-0808">Transferase</keyword>
<keyword evidence="1" id="KW-0472">Membrane</keyword>
<accession>A0A4P7BH65</accession>
<dbReference type="Pfam" id="PF01757">
    <property type="entry name" value="Acyl_transf_3"/>
    <property type="match status" value="1"/>
</dbReference>
<gene>
    <name evidence="5" type="ORF">E1742_15525</name>
    <name evidence="4" type="ORF">GCM10007388_47360</name>
</gene>
<feature type="domain" description="SGNH" evidence="3">
    <location>
        <begin position="388"/>
        <end position="615"/>
    </location>
</feature>
<dbReference type="OrthoDB" id="9814807at2"/>
<evidence type="ECO:0000259" key="3">
    <source>
        <dbReference type="Pfam" id="PF19040"/>
    </source>
</evidence>
<feature type="transmembrane region" description="Helical" evidence="1">
    <location>
        <begin position="246"/>
        <end position="265"/>
    </location>
</feature>
<dbReference type="Proteomes" id="UP000294359">
    <property type="component" value="Chromosome"/>
</dbReference>
<keyword evidence="6" id="KW-1185">Reference proteome</keyword>
<feature type="transmembrane region" description="Helical" evidence="1">
    <location>
        <begin position="12"/>
        <end position="29"/>
    </location>
</feature>
<feature type="transmembrane region" description="Helical" evidence="1">
    <location>
        <begin position="77"/>
        <end position="94"/>
    </location>
</feature>
<dbReference type="InterPro" id="IPR002656">
    <property type="entry name" value="Acyl_transf_3_dom"/>
</dbReference>
<reference evidence="4" key="1">
    <citation type="journal article" date="2014" name="Int. J. Syst. Evol. Microbiol.">
        <title>Complete genome sequence of Corynebacterium casei LMG S-19264T (=DSM 44701T), isolated from a smear-ripened cheese.</title>
        <authorList>
            <consortium name="US DOE Joint Genome Institute (JGI-PGF)"/>
            <person name="Walter F."/>
            <person name="Albersmeier A."/>
            <person name="Kalinowski J."/>
            <person name="Ruckert C."/>
        </authorList>
    </citation>
    <scope>NUCLEOTIDE SEQUENCE</scope>
    <source>
        <strain evidence="4">KCTC 12344</strain>
    </source>
</reference>